<proteinExistence type="predicted"/>
<evidence type="ECO:0000313" key="2">
    <source>
        <dbReference type="Proteomes" id="UP001223586"/>
    </source>
</evidence>
<name>A0ABT9WRP8_9BACI</name>
<accession>A0ABT9WRP8</accession>
<sequence length="107" mass="11908">MLTLPKYETLATRPIFEEVKISAIGENETLVSGLDIQILKGLVSEEVFVYEGNVKALKWSSLNGNDAFNNDKVYLINSNCSHVANEIKNNLGSEESIDLATVFIDWD</sequence>
<gene>
    <name evidence="1" type="ORF">J2S08_001259</name>
</gene>
<organism evidence="1 2">
    <name type="scientific">Bacillus chungangensis</name>
    <dbReference type="NCBI Taxonomy" id="587633"/>
    <lineage>
        <taxon>Bacteria</taxon>
        <taxon>Bacillati</taxon>
        <taxon>Bacillota</taxon>
        <taxon>Bacilli</taxon>
        <taxon>Bacillales</taxon>
        <taxon>Bacillaceae</taxon>
        <taxon>Bacillus</taxon>
    </lineage>
</organism>
<dbReference type="EMBL" id="JAUSTT010000006">
    <property type="protein sequence ID" value="MDQ0175425.1"/>
    <property type="molecule type" value="Genomic_DNA"/>
</dbReference>
<evidence type="ECO:0000313" key="1">
    <source>
        <dbReference type="EMBL" id="MDQ0175425.1"/>
    </source>
</evidence>
<reference evidence="1 2" key="1">
    <citation type="submission" date="2023-07" db="EMBL/GenBank/DDBJ databases">
        <title>Genomic Encyclopedia of Type Strains, Phase IV (KMG-IV): sequencing the most valuable type-strain genomes for metagenomic binning, comparative biology and taxonomic classification.</title>
        <authorList>
            <person name="Goeker M."/>
        </authorList>
    </citation>
    <scope>NUCLEOTIDE SEQUENCE [LARGE SCALE GENOMIC DNA]</scope>
    <source>
        <strain evidence="1 2">DSM 23837</strain>
    </source>
</reference>
<protein>
    <submittedName>
        <fullName evidence="1">Uncharacterized protein</fullName>
    </submittedName>
</protein>
<keyword evidence="2" id="KW-1185">Reference proteome</keyword>
<comment type="caution">
    <text evidence="1">The sequence shown here is derived from an EMBL/GenBank/DDBJ whole genome shotgun (WGS) entry which is preliminary data.</text>
</comment>
<dbReference type="Proteomes" id="UP001223586">
    <property type="component" value="Unassembled WGS sequence"/>
</dbReference>
<dbReference type="RefSeq" id="WP_307227738.1">
    <property type="nucleotide sequence ID" value="NZ_JAUSTT010000006.1"/>
</dbReference>